<dbReference type="RefSeq" id="WP_068577284.1">
    <property type="nucleotide sequence ID" value="NZ_CP015193.1"/>
</dbReference>
<organism evidence="2 3">
    <name type="scientific">Thermococcus chitonophagus</name>
    <dbReference type="NCBI Taxonomy" id="54262"/>
    <lineage>
        <taxon>Archaea</taxon>
        <taxon>Methanobacteriati</taxon>
        <taxon>Methanobacteriota</taxon>
        <taxon>Thermococci</taxon>
        <taxon>Thermococcales</taxon>
        <taxon>Thermococcaceae</taxon>
        <taxon>Thermococcus</taxon>
    </lineage>
</organism>
<evidence type="ECO:0000313" key="2">
    <source>
        <dbReference type="EMBL" id="ASJ17144.1"/>
    </source>
</evidence>
<proteinExistence type="predicted"/>
<keyword evidence="3" id="KW-1185">Reference proteome</keyword>
<dbReference type="OrthoDB" id="102580at2157"/>
<gene>
    <name evidence="2" type="ORF">A3L04_08715</name>
</gene>
<name>A0A2Z2N6D5_9EURY</name>
<keyword evidence="1" id="KW-0175">Coiled coil</keyword>
<sequence length="118" mass="14192">MGKRNNSLPNSNGVHGEVLIVLPREEWKKLKKLDVETILRENIGNVEETLLAEYEEFLLSKKAKLEEKLQEIEKDLERLRKFYEKALKDKELMMKERDRLRRENKELTEKLRLKRSRG</sequence>
<accession>A0A2Z2N6D5</accession>
<dbReference type="Proteomes" id="UP000250189">
    <property type="component" value="Chromosome"/>
</dbReference>
<dbReference type="AlphaFoldDB" id="A0A2Z2N6D5"/>
<dbReference type="GeneID" id="33322658"/>
<evidence type="ECO:0000256" key="1">
    <source>
        <dbReference type="SAM" id="Coils"/>
    </source>
</evidence>
<evidence type="ECO:0000313" key="3">
    <source>
        <dbReference type="Proteomes" id="UP000250189"/>
    </source>
</evidence>
<reference evidence="2 3" key="1">
    <citation type="submission" date="2016-04" db="EMBL/GenBank/DDBJ databases">
        <title>Complete genome sequence of Thermococcus chitonophagus type strain GC74.</title>
        <authorList>
            <person name="Oger P.M."/>
        </authorList>
    </citation>
    <scope>NUCLEOTIDE SEQUENCE [LARGE SCALE GENOMIC DNA]</scope>
    <source>
        <strain evidence="2 3">GC74</strain>
    </source>
</reference>
<dbReference type="EMBL" id="CP015193">
    <property type="protein sequence ID" value="ASJ17144.1"/>
    <property type="molecule type" value="Genomic_DNA"/>
</dbReference>
<feature type="coiled-coil region" evidence="1">
    <location>
        <begin position="55"/>
        <end position="117"/>
    </location>
</feature>
<protein>
    <submittedName>
        <fullName evidence="2">Uncharacterized protein</fullName>
    </submittedName>
</protein>